<dbReference type="GO" id="GO:0031418">
    <property type="term" value="F:L-ascorbic acid binding"/>
    <property type="evidence" value="ECO:0007669"/>
    <property type="project" value="UniProtKB-KW"/>
</dbReference>
<evidence type="ECO:0000256" key="1">
    <source>
        <dbReference type="ARBA" id="ARBA00001961"/>
    </source>
</evidence>
<evidence type="ECO:0000256" key="5">
    <source>
        <dbReference type="ARBA" id="ARBA00023002"/>
    </source>
</evidence>
<keyword evidence="4" id="KW-0223">Dioxygenase</keyword>
<dbReference type="GO" id="GO:0005783">
    <property type="term" value="C:endoplasmic reticulum"/>
    <property type="evidence" value="ECO:0007669"/>
    <property type="project" value="InterPro"/>
</dbReference>
<proteinExistence type="predicted"/>
<keyword evidence="6" id="KW-0408">Iron</keyword>
<dbReference type="InterPro" id="IPR006620">
    <property type="entry name" value="Pro_4_hyd_alph"/>
</dbReference>
<dbReference type="PANTHER" id="PTHR10869">
    <property type="entry name" value="PROLYL 4-HYDROXYLASE ALPHA SUBUNIT"/>
    <property type="match status" value="1"/>
</dbReference>
<protein>
    <recommendedName>
        <fullName evidence="7">Prolyl 4-hydroxylase alpha subunit domain-containing protein</fullName>
    </recommendedName>
</protein>
<dbReference type="InterPro" id="IPR044862">
    <property type="entry name" value="Pro_4_hyd_alph_FE2OG_OXY"/>
</dbReference>
<evidence type="ECO:0000256" key="4">
    <source>
        <dbReference type="ARBA" id="ARBA00022964"/>
    </source>
</evidence>
<dbReference type="GO" id="GO:0004656">
    <property type="term" value="F:procollagen-proline 4-dioxygenase activity"/>
    <property type="evidence" value="ECO:0007669"/>
    <property type="project" value="InterPro"/>
</dbReference>
<dbReference type="InterPro" id="IPR045054">
    <property type="entry name" value="P4HA-like"/>
</dbReference>
<evidence type="ECO:0000256" key="3">
    <source>
        <dbReference type="ARBA" id="ARBA00022896"/>
    </source>
</evidence>
<feature type="domain" description="Prolyl 4-hydroxylase alpha subunit" evidence="7">
    <location>
        <begin position="329"/>
        <end position="494"/>
    </location>
</feature>
<reference evidence="8" key="1">
    <citation type="submission" date="2015-11" db="EMBL/GenBank/DDBJ databases">
        <title>De novo transcriptome assembly of four potential Pierce s Disease insect vectors from Arizona vineyards.</title>
        <authorList>
            <person name="Tassone E.E."/>
        </authorList>
    </citation>
    <scope>NUCLEOTIDE SEQUENCE</scope>
</reference>
<dbReference type="Gene3D" id="1.25.40.10">
    <property type="entry name" value="Tetratricopeptide repeat domain"/>
    <property type="match status" value="1"/>
</dbReference>
<sequence length="503" mass="57956">MLDQKRVLLLSSTVLIVLSSVGVLGHFLPLKLLEQYYDLESKLFEHFEFHVKEQKSLLNILKTRYKNHRRARTNVTDVESYVGNPLNMLSLMRRMTADWPVTLALLNRSDSVKERFLPSVEEYVNAVNSINKLQQVYQIEMKDLGSGVVFKDTHKSSRLTESDYFHIGQHLYTMGWYTDALRWLKMALISEPEGEAQRKGGNHPSEQLLEHLALASCFAGDQEESVHYFQELYYTYPEFRPSKDLVDHHITTLNQSCETLARHSRSSRITNEMIPNLNMEEDKQLTEQYQATCRRSWHPNESILNCYLYSSKSHLLLRPLKVEKLHLDPPISMIHDFLPAKEREHFISIAMTKVEPHRYGGLVSRWWEHLKQLGKEGKKLIQRAADIISLKLHNSLLITNLPVAADDYLVHHVAIGEDQKSFENRKASLTIYLEEPNEGGTLVFPRLNLSVTPTRGAAVLWYNMHPDGQVDLRSIHGHCPILSGNAWTLTLWLGGKPENSLQS</sequence>
<keyword evidence="3" id="KW-0847">Vitamin C</keyword>
<evidence type="ECO:0000259" key="7">
    <source>
        <dbReference type="SMART" id="SM00702"/>
    </source>
</evidence>
<dbReference type="SMART" id="SM00702">
    <property type="entry name" value="P4Hc"/>
    <property type="match status" value="1"/>
</dbReference>
<dbReference type="AlphaFoldDB" id="A0A1B6LJA6"/>
<dbReference type="Gene3D" id="6.10.140.1460">
    <property type="match status" value="1"/>
</dbReference>
<dbReference type="Gene3D" id="2.60.120.620">
    <property type="entry name" value="q2cbj1_9rhob like domain"/>
    <property type="match status" value="1"/>
</dbReference>
<name>A0A1B6LJA6_9HEMI</name>
<evidence type="ECO:0000256" key="2">
    <source>
        <dbReference type="ARBA" id="ARBA00022723"/>
    </source>
</evidence>
<evidence type="ECO:0000313" key="8">
    <source>
        <dbReference type="EMBL" id="JAT23781.1"/>
    </source>
</evidence>
<dbReference type="Pfam" id="PF13640">
    <property type="entry name" value="2OG-FeII_Oxy_3"/>
    <property type="match status" value="1"/>
</dbReference>
<gene>
    <name evidence="8" type="ORF">g.4631</name>
</gene>
<keyword evidence="5" id="KW-0560">Oxidoreductase</keyword>
<keyword evidence="2" id="KW-0479">Metal-binding</keyword>
<dbReference type="InterPro" id="IPR011990">
    <property type="entry name" value="TPR-like_helical_dom_sf"/>
</dbReference>
<comment type="cofactor">
    <cofactor evidence="1">
        <name>L-ascorbate</name>
        <dbReference type="ChEBI" id="CHEBI:38290"/>
    </cofactor>
</comment>
<dbReference type="InterPro" id="IPR013547">
    <property type="entry name" value="P4H_N"/>
</dbReference>
<organism evidence="8">
    <name type="scientific">Graphocephala atropunctata</name>
    <dbReference type="NCBI Taxonomy" id="36148"/>
    <lineage>
        <taxon>Eukaryota</taxon>
        <taxon>Metazoa</taxon>
        <taxon>Ecdysozoa</taxon>
        <taxon>Arthropoda</taxon>
        <taxon>Hexapoda</taxon>
        <taxon>Insecta</taxon>
        <taxon>Pterygota</taxon>
        <taxon>Neoptera</taxon>
        <taxon>Paraneoptera</taxon>
        <taxon>Hemiptera</taxon>
        <taxon>Auchenorrhyncha</taxon>
        <taxon>Membracoidea</taxon>
        <taxon>Cicadellidae</taxon>
        <taxon>Cicadellinae</taxon>
        <taxon>Cicadellini</taxon>
        <taxon>Graphocephala</taxon>
    </lineage>
</organism>
<accession>A0A1B6LJA6</accession>
<dbReference type="Pfam" id="PF08336">
    <property type="entry name" value="P4Ha_N"/>
    <property type="match status" value="1"/>
</dbReference>
<dbReference type="GO" id="GO:0005506">
    <property type="term" value="F:iron ion binding"/>
    <property type="evidence" value="ECO:0007669"/>
    <property type="project" value="InterPro"/>
</dbReference>
<dbReference type="PANTHER" id="PTHR10869:SF244">
    <property type="entry name" value="PROLYL 4-HYDROXYLASE SUBUNIT ALPHA-2"/>
    <property type="match status" value="1"/>
</dbReference>
<evidence type="ECO:0000256" key="6">
    <source>
        <dbReference type="ARBA" id="ARBA00023004"/>
    </source>
</evidence>
<dbReference type="EMBL" id="GEBQ01016196">
    <property type="protein sequence ID" value="JAT23781.1"/>
    <property type="molecule type" value="Transcribed_RNA"/>
</dbReference>